<protein>
    <submittedName>
        <fullName evidence="1">DNA mismatch repair protein MSH5</fullName>
    </submittedName>
</protein>
<dbReference type="EMBL" id="JACGWL010000007">
    <property type="protein sequence ID" value="KAK4398539.1"/>
    <property type="molecule type" value="Genomic_DNA"/>
</dbReference>
<sequence length="149" mass="16712">MHDFLVAEWLLLLVSNIFYISITDGVGLLGGTINYFASCDNPPKVMLSTHLSEIFESGCLGGWFLDVHILAMDYTVHTCRNWGYKLPYNCTYFSSVKGPLGSNRRVSEEVVKRAASVLIATGDNKIVDRLLHENILAQDQQYKCNLHAL</sequence>
<dbReference type="Proteomes" id="UP001289374">
    <property type="component" value="Unassembled WGS sequence"/>
</dbReference>
<keyword evidence="2" id="KW-1185">Reference proteome</keyword>
<gene>
    <name evidence="1" type="ORF">Sango_1329400</name>
</gene>
<dbReference type="AlphaFoldDB" id="A0AAE2BUR7"/>
<evidence type="ECO:0000313" key="2">
    <source>
        <dbReference type="Proteomes" id="UP001289374"/>
    </source>
</evidence>
<proteinExistence type="predicted"/>
<evidence type="ECO:0000313" key="1">
    <source>
        <dbReference type="EMBL" id="KAK4398539.1"/>
    </source>
</evidence>
<comment type="caution">
    <text evidence="1">The sequence shown here is derived from an EMBL/GenBank/DDBJ whole genome shotgun (WGS) entry which is preliminary data.</text>
</comment>
<accession>A0AAE2BUR7</accession>
<reference evidence="1" key="1">
    <citation type="submission" date="2020-06" db="EMBL/GenBank/DDBJ databases">
        <authorList>
            <person name="Li T."/>
            <person name="Hu X."/>
            <person name="Zhang T."/>
            <person name="Song X."/>
            <person name="Zhang H."/>
            <person name="Dai N."/>
            <person name="Sheng W."/>
            <person name="Hou X."/>
            <person name="Wei L."/>
        </authorList>
    </citation>
    <scope>NUCLEOTIDE SEQUENCE</scope>
    <source>
        <strain evidence="1">K16</strain>
        <tissue evidence="1">Leaf</tissue>
    </source>
</reference>
<reference evidence="1" key="2">
    <citation type="journal article" date="2024" name="Plant">
        <title>Genomic evolution and insights into agronomic trait innovations of Sesamum species.</title>
        <authorList>
            <person name="Miao H."/>
            <person name="Wang L."/>
            <person name="Qu L."/>
            <person name="Liu H."/>
            <person name="Sun Y."/>
            <person name="Le M."/>
            <person name="Wang Q."/>
            <person name="Wei S."/>
            <person name="Zheng Y."/>
            <person name="Lin W."/>
            <person name="Duan Y."/>
            <person name="Cao H."/>
            <person name="Xiong S."/>
            <person name="Wang X."/>
            <person name="Wei L."/>
            <person name="Li C."/>
            <person name="Ma Q."/>
            <person name="Ju M."/>
            <person name="Zhao R."/>
            <person name="Li G."/>
            <person name="Mu C."/>
            <person name="Tian Q."/>
            <person name="Mei H."/>
            <person name="Zhang T."/>
            <person name="Gao T."/>
            <person name="Zhang H."/>
        </authorList>
    </citation>
    <scope>NUCLEOTIDE SEQUENCE</scope>
    <source>
        <strain evidence="1">K16</strain>
    </source>
</reference>
<name>A0AAE2BUR7_9LAMI</name>
<organism evidence="1 2">
    <name type="scientific">Sesamum angolense</name>
    <dbReference type="NCBI Taxonomy" id="2727404"/>
    <lineage>
        <taxon>Eukaryota</taxon>
        <taxon>Viridiplantae</taxon>
        <taxon>Streptophyta</taxon>
        <taxon>Embryophyta</taxon>
        <taxon>Tracheophyta</taxon>
        <taxon>Spermatophyta</taxon>
        <taxon>Magnoliopsida</taxon>
        <taxon>eudicotyledons</taxon>
        <taxon>Gunneridae</taxon>
        <taxon>Pentapetalae</taxon>
        <taxon>asterids</taxon>
        <taxon>lamiids</taxon>
        <taxon>Lamiales</taxon>
        <taxon>Pedaliaceae</taxon>
        <taxon>Sesamum</taxon>
    </lineage>
</organism>